<sequence length="355" mass="39060">MNNHHFLLVSFAAQGHINPTLQLAKRLAHNGARVTFATTVRGLRSLANTLPTLDGLSYASFSDGNDDGTRQTRDLDHLMADFKCMGSKSLAEMLVTFSNEGRPVTFLIYNILLPWAADVARDMHVPSAFLFSQSATTFAVFHRFFNGHDGLYDGIITNINPSISIKLPGLPLLTCNDLPSFLFPNNSHSSAIVPIMQEHMQTLEKDPNPCVLVNTFDALEEDSIRAIADKKVITIGPLIPSAFYDGDDPSDTSFGCDLFDGSKDYLQWLDSKPKGSVVYVSFGSLAVLQKRQMEEISKGLTGGAESPVHRLFCHALWVEFDNGEFGYRHAGCGLPAIFRPEHEYEDAGRGVGDWG</sequence>
<name>A0A5J5BZH8_9ASTE</name>
<keyword evidence="2" id="KW-0808">Transferase</keyword>
<evidence type="ECO:0000313" key="4">
    <source>
        <dbReference type="Proteomes" id="UP000325577"/>
    </source>
</evidence>
<dbReference type="PANTHER" id="PTHR11926">
    <property type="entry name" value="GLUCOSYL/GLUCURONOSYL TRANSFERASES"/>
    <property type="match status" value="1"/>
</dbReference>
<evidence type="ECO:0000256" key="1">
    <source>
        <dbReference type="ARBA" id="ARBA00009995"/>
    </source>
</evidence>
<evidence type="ECO:0000256" key="2">
    <source>
        <dbReference type="ARBA" id="ARBA00022679"/>
    </source>
</evidence>
<dbReference type="AlphaFoldDB" id="A0A5J5BZH8"/>
<dbReference type="GO" id="GO:0080043">
    <property type="term" value="F:quercetin 3-O-glucosyltransferase activity"/>
    <property type="evidence" value="ECO:0007669"/>
    <property type="project" value="TreeGrafter"/>
</dbReference>
<keyword evidence="4" id="KW-1185">Reference proteome</keyword>
<dbReference type="PANTHER" id="PTHR11926:SF1534">
    <property type="entry name" value="GLYCOSYLTRANSFERASE"/>
    <property type="match status" value="1"/>
</dbReference>
<evidence type="ECO:0008006" key="5">
    <source>
        <dbReference type="Google" id="ProtNLM"/>
    </source>
</evidence>
<dbReference type="InterPro" id="IPR002213">
    <property type="entry name" value="UDP_glucos_trans"/>
</dbReference>
<proteinExistence type="inferred from homology"/>
<evidence type="ECO:0000313" key="3">
    <source>
        <dbReference type="EMBL" id="KAA8548349.1"/>
    </source>
</evidence>
<dbReference type="OrthoDB" id="5835829at2759"/>
<dbReference type="EMBL" id="CM018031">
    <property type="protein sequence ID" value="KAA8548349.1"/>
    <property type="molecule type" value="Genomic_DNA"/>
</dbReference>
<dbReference type="GO" id="GO:0080044">
    <property type="term" value="F:quercetin 7-O-glucosyltransferase activity"/>
    <property type="evidence" value="ECO:0007669"/>
    <property type="project" value="TreeGrafter"/>
</dbReference>
<accession>A0A5J5BZH8</accession>
<comment type="similarity">
    <text evidence="1">Belongs to the UDP-glycosyltransferase family.</text>
</comment>
<dbReference type="CDD" id="cd03784">
    <property type="entry name" value="GT1_Gtf-like"/>
    <property type="match status" value="1"/>
</dbReference>
<reference evidence="3 4" key="1">
    <citation type="submission" date="2019-09" db="EMBL/GenBank/DDBJ databases">
        <title>A chromosome-level genome assembly of the Chinese tupelo Nyssa sinensis.</title>
        <authorList>
            <person name="Yang X."/>
            <person name="Kang M."/>
            <person name="Yang Y."/>
            <person name="Xiong H."/>
            <person name="Wang M."/>
            <person name="Zhang Z."/>
            <person name="Wang Z."/>
            <person name="Wu H."/>
            <person name="Ma T."/>
            <person name="Liu J."/>
            <person name="Xi Z."/>
        </authorList>
    </citation>
    <scope>NUCLEOTIDE SEQUENCE [LARGE SCALE GENOMIC DNA]</scope>
    <source>
        <strain evidence="3">J267</strain>
        <tissue evidence="3">Leaf</tissue>
    </source>
</reference>
<organism evidence="3 4">
    <name type="scientific">Nyssa sinensis</name>
    <dbReference type="NCBI Taxonomy" id="561372"/>
    <lineage>
        <taxon>Eukaryota</taxon>
        <taxon>Viridiplantae</taxon>
        <taxon>Streptophyta</taxon>
        <taxon>Embryophyta</taxon>
        <taxon>Tracheophyta</taxon>
        <taxon>Spermatophyta</taxon>
        <taxon>Magnoliopsida</taxon>
        <taxon>eudicotyledons</taxon>
        <taxon>Gunneridae</taxon>
        <taxon>Pentapetalae</taxon>
        <taxon>asterids</taxon>
        <taxon>Cornales</taxon>
        <taxon>Nyssaceae</taxon>
        <taxon>Nyssa</taxon>
    </lineage>
</organism>
<dbReference type="SUPFAM" id="SSF53756">
    <property type="entry name" value="UDP-Glycosyltransferase/glycogen phosphorylase"/>
    <property type="match status" value="1"/>
</dbReference>
<dbReference type="Gene3D" id="3.40.50.2000">
    <property type="entry name" value="Glycogen Phosphorylase B"/>
    <property type="match status" value="2"/>
</dbReference>
<gene>
    <name evidence="3" type="ORF">F0562_000033</name>
</gene>
<dbReference type="Proteomes" id="UP000325577">
    <property type="component" value="Linkage Group LG0"/>
</dbReference>
<protein>
    <recommendedName>
        <fullName evidence="5">UDP-glycosyltransferases domain-containing protein</fullName>
    </recommendedName>
</protein>